<sequence>MHGCKEAATPISNLCNLDLDEKGIVVDHSKYRGIIGSLLYLTASRLDIVFVVCLCARFQANPKETHMKAVKRILNYLRGTMNVGLWYPKGVSLSLIGYSDSDYVRCRLDRKSTSGTCHLLGSALVSWHSKNQACVALSTTEAENIATGICYAQIL</sequence>
<dbReference type="PANTHER" id="PTHR11439:SF442">
    <property type="entry name" value="CYSTEINE-RICH RLK (RECEPTOR-LIKE PROTEIN KINASE) 8"/>
    <property type="match status" value="1"/>
</dbReference>
<keyword evidence="2" id="KW-1185">Reference proteome</keyword>
<dbReference type="CDD" id="cd09272">
    <property type="entry name" value="RNase_HI_RT_Ty1"/>
    <property type="match status" value="1"/>
</dbReference>
<name>A0A151T078_CAJCA</name>
<reference evidence="1 2" key="1">
    <citation type="journal article" date="2012" name="Nat. Biotechnol.">
        <title>Draft genome sequence of pigeonpea (Cajanus cajan), an orphan legume crop of resource-poor farmers.</title>
        <authorList>
            <person name="Varshney R.K."/>
            <person name="Chen W."/>
            <person name="Li Y."/>
            <person name="Bharti A.K."/>
            <person name="Saxena R.K."/>
            <person name="Schlueter J.A."/>
            <person name="Donoghue M.T."/>
            <person name="Azam S."/>
            <person name="Fan G."/>
            <person name="Whaley A.M."/>
            <person name="Farmer A.D."/>
            <person name="Sheridan J."/>
            <person name="Iwata A."/>
            <person name="Tuteja R."/>
            <person name="Penmetsa R.V."/>
            <person name="Wu W."/>
            <person name="Upadhyaya H.D."/>
            <person name="Yang S.P."/>
            <person name="Shah T."/>
            <person name="Saxena K.B."/>
            <person name="Michael T."/>
            <person name="McCombie W.R."/>
            <person name="Yang B."/>
            <person name="Zhang G."/>
            <person name="Yang H."/>
            <person name="Wang J."/>
            <person name="Spillane C."/>
            <person name="Cook D.R."/>
            <person name="May G.D."/>
            <person name="Xu X."/>
            <person name="Jackson S.A."/>
        </authorList>
    </citation>
    <scope>NUCLEOTIDE SEQUENCE [LARGE SCALE GENOMIC DNA]</scope>
    <source>
        <strain evidence="2">cv. Asha</strain>
    </source>
</reference>
<evidence type="ECO:0000313" key="2">
    <source>
        <dbReference type="Proteomes" id="UP000075243"/>
    </source>
</evidence>
<gene>
    <name evidence="1" type="ORF">KK1_022845</name>
</gene>
<accession>A0A151T078</accession>
<dbReference type="EMBL" id="CM003611">
    <property type="protein sequence ID" value="KYP60439.1"/>
    <property type="molecule type" value="Genomic_DNA"/>
</dbReference>
<dbReference type="Proteomes" id="UP000075243">
    <property type="component" value="Chromosome 9"/>
</dbReference>
<protein>
    <recommendedName>
        <fullName evidence="3">Retrovirus-related Pol polyprotein from transposon TNT 1-94</fullName>
    </recommendedName>
</protein>
<dbReference type="AlphaFoldDB" id="A0A151T078"/>
<evidence type="ECO:0008006" key="3">
    <source>
        <dbReference type="Google" id="ProtNLM"/>
    </source>
</evidence>
<evidence type="ECO:0000313" key="1">
    <source>
        <dbReference type="EMBL" id="KYP60439.1"/>
    </source>
</evidence>
<dbReference type="Gramene" id="C.cajan_22188.t">
    <property type="protein sequence ID" value="C.cajan_22188.t.cds1"/>
    <property type="gene ID" value="C.cajan_22188"/>
</dbReference>
<dbReference type="PANTHER" id="PTHR11439">
    <property type="entry name" value="GAG-POL-RELATED RETROTRANSPOSON"/>
    <property type="match status" value="1"/>
</dbReference>
<organism evidence="1 2">
    <name type="scientific">Cajanus cajan</name>
    <name type="common">Pigeon pea</name>
    <name type="synonym">Cajanus indicus</name>
    <dbReference type="NCBI Taxonomy" id="3821"/>
    <lineage>
        <taxon>Eukaryota</taxon>
        <taxon>Viridiplantae</taxon>
        <taxon>Streptophyta</taxon>
        <taxon>Embryophyta</taxon>
        <taxon>Tracheophyta</taxon>
        <taxon>Spermatophyta</taxon>
        <taxon>Magnoliopsida</taxon>
        <taxon>eudicotyledons</taxon>
        <taxon>Gunneridae</taxon>
        <taxon>Pentapetalae</taxon>
        <taxon>rosids</taxon>
        <taxon>fabids</taxon>
        <taxon>Fabales</taxon>
        <taxon>Fabaceae</taxon>
        <taxon>Papilionoideae</taxon>
        <taxon>50 kb inversion clade</taxon>
        <taxon>NPAAA clade</taxon>
        <taxon>indigoferoid/millettioid clade</taxon>
        <taxon>Phaseoleae</taxon>
        <taxon>Cajanus</taxon>
    </lineage>
</organism>
<proteinExistence type="predicted"/>